<keyword evidence="3" id="KW-1185">Reference proteome</keyword>
<evidence type="ECO:0000313" key="3">
    <source>
        <dbReference type="Proteomes" id="UP000002038"/>
    </source>
</evidence>
<keyword evidence="1" id="KW-0472">Membrane</keyword>
<organism evidence="2 3">
    <name type="scientific">Blastomyces gilchristii (strain SLH14081)</name>
    <name type="common">Blastomyces dermatitidis</name>
    <dbReference type="NCBI Taxonomy" id="559298"/>
    <lineage>
        <taxon>Eukaryota</taxon>
        <taxon>Fungi</taxon>
        <taxon>Dikarya</taxon>
        <taxon>Ascomycota</taxon>
        <taxon>Pezizomycotina</taxon>
        <taxon>Eurotiomycetes</taxon>
        <taxon>Eurotiomycetidae</taxon>
        <taxon>Onygenales</taxon>
        <taxon>Ajellomycetaceae</taxon>
        <taxon>Blastomyces</taxon>
    </lineage>
</organism>
<name>A0A179U8I9_BLAGS</name>
<reference evidence="3" key="1">
    <citation type="journal article" date="2015" name="PLoS Genet.">
        <title>The dynamic genome and transcriptome of the human fungal pathogen Blastomyces and close relative Emmonsia.</title>
        <authorList>
            <person name="Munoz J.F."/>
            <person name="Gauthier G.M."/>
            <person name="Desjardins C.A."/>
            <person name="Gallo J.E."/>
            <person name="Holder J."/>
            <person name="Sullivan T.D."/>
            <person name="Marty A.J."/>
            <person name="Carmen J.C."/>
            <person name="Chen Z."/>
            <person name="Ding L."/>
            <person name="Gujja S."/>
            <person name="Magrini V."/>
            <person name="Misas E."/>
            <person name="Mitreva M."/>
            <person name="Priest M."/>
            <person name="Saif S."/>
            <person name="Whiston E.A."/>
            <person name="Young S."/>
            <person name="Zeng Q."/>
            <person name="Goldman W.E."/>
            <person name="Mardis E.R."/>
            <person name="Taylor J.W."/>
            <person name="McEwen J.G."/>
            <person name="Clay O.K."/>
            <person name="Klein B.S."/>
            <person name="Cuomo C.A."/>
        </authorList>
    </citation>
    <scope>NUCLEOTIDE SEQUENCE [LARGE SCALE GENOMIC DNA]</scope>
    <source>
        <strain evidence="3">SLH14081</strain>
    </source>
</reference>
<dbReference type="Proteomes" id="UP000002038">
    <property type="component" value="Unassembled WGS sequence"/>
</dbReference>
<keyword evidence="1" id="KW-0812">Transmembrane</keyword>
<sequence length="178" mass="19699">SSYIDRSAFINDSELNVESLIENLKNVIMKKLSVSCIIRSFIFFSASSVTVSLSVTLSQSSILNSVSDSPALTISIPVTLTLTTSTLSASVISAFIISSSHFKKILYRLNESHFSVKNIHVFRNRNMNIILFYILALASEIILIEDDNITETTLFCSQASSITCSLFSVKKIVHILSY</sequence>
<feature type="non-terminal residue" evidence="2">
    <location>
        <position position="1"/>
    </location>
</feature>
<feature type="transmembrane region" description="Helical" evidence="1">
    <location>
        <begin position="74"/>
        <end position="98"/>
    </location>
</feature>
<proteinExistence type="predicted"/>
<evidence type="ECO:0000313" key="2">
    <source>
        <dbReference type="EMBL" id="OAT04304.1"/>
    </source>
</evidence>
<protein>
    <submittedName>
        <fullName evidence="2">Uncharacterized protein</fullName>
    </submittedName>
</protein>
<dbReference type="RefSeq" id="XP_031576103.1">
    <property type="nucleotide sequence ID" value="XM_031724216.1"/>
</dbReference>
<gene>
    <name evidence="2" type="ORF">BDBG_16220</name>
</gene>
<dbReference type="AlphaFoldDB" id="A0A179U8I9"/>
<dbReference type="EMBL" id="GG657449">
    <property type="protein sequence ID" value="OAT04304.1"/>
    <property type="molecule type" value="Genomic_DNA"/>
</dbReference>
<accession>A0A179U8I9</accession>
<dbReference type="VEuPathDB" id="FungiDB:BDBG_16220"/>
<feature type="non-terminal residue" evidence="2">
    <location>
        <position position="178"/>
    </location>
</feature>
<keyword evidence="1" id="KW-1133">Transmembrane helix</keyword>
<dbReference type="KEGG" id="bgh:BDBG_16220"/>
<evidence type="ECO:0000256" key="1">
    <source>
        <dbReference type="SAM" id="Phobius"/>
    </source>
</evidence>
<feature type="transmembrane region" description="Helical" evidence="1">
    <location>
        <begin position="32"/>
        <end position="54"/>
    </location>
</feature>
<dbReference type="GeneID" id="42528415"/>
<feature type="transmembrane region" description="Helical" evidence="1">
    <location>
        <begin position="127"/>
        <end position="144"/>
    </location>
</feature>